<evidence type="ECO:0000313" key="6">
    <source>
        <dbReference type="Proteomes" id="UP001301012"/>
    </source>
</evidence>
<dbReference type="Proteomes" id="UP001301012">
    <property type="component" value="Unassembled WGS sequence"/>
</dbReference>
<dbReference type="RefSeq" id="WP_284133223.1">
    <property type="nucleotide sequence ID" value="NZ_JASKYM010000006.1"/>
</dbReference>
<dbReference type="PROSITE" id="PS00041">
    <property type="entry name" value="HTH_ARAC_FAMILY_1"/>
    <property type="match status" value="1"/>
</dbReference>
<dbReference type="Pfam" id="PF02311">
    <property type="entry name" value="AraC_binding"/>
    <property type="match status" value="1"/>
</dbReference>
<keyword evidence="1" id="KW-0805">Transcription regulation</keyword>
<dbReference type="InterPro" id="IPR018062">
    <property type="entry name" value="HTH_AraC-typ_CS"/>
</dbReference>
<sequence>MQIHNIIIDENQKETTKHGSVEFPIAIYSTQINKNILGFIDWHWHEELQFCIVTKGTVSFNIEEETVILSQGEGLFINSQQLHNAKNYKDIDSSYICFDFHPNLIYGFVGNVINIKYIRPYVGNSMIRYCILKNDSEWKSDILKDLLLIHKEYTEKNVGFELQILVSILGIWNNMVKNYLASFYNDKLIHNTSRLKKIINYIHNHYMEKINLKDISDEVNLSKSACCREFKKYMNCSIFEYITNYRLVISENLLITTNESITNIAYQCGFGSASYFIEKFKLQTGVSPFIYRKEKQAISDNVL</sequence>
<dbReference type="SUPFAM" id="SSF51215">
    <property type="entry name" value="Regulatory protein AraC"/>
    <property type="match status" value="1"/>
</dbReference>
<dbReference type="InterPro" id="IPR003313">
    <property type="entry name" value="AraC-bd"/>
</dbReference>
<accession>A0ABT7EFM5</accession>
<dbReference type="SMART" id="SM00342">
    <property type="entry name" value="HTH_ARAC"/>
    <property type="match status" value="1"/>
</dbReference>
<evidence type="ECO:0000256" key="3">
    <source>
        <dbReference type="ARBA" id="ARBA00023163"/>
    </source>
</evidence>
<dbReference type="Gene3D" id="2.60.120.10">
    <property type="entry name" value="Jelly Rolls"/>
    <property type="match status" value="1"/>
</dbReference>
<dbReference type="Pfam" id="PF12833">
    <property type="entry name" value="HTH_18"/>
    <property type="match status" value="1"/>
</dbReference>
<evidence type="ECO:0000259" key="4">
    <source>
        <dbReference type="PROSITE" id="PS01124"/>
    </source>
</evidence>
<reference evidence="5 6" key="1">
    <citation type="submission" date="2023-05" db="EMBL/GenBank/DDBJ databases">
        <title>Rombocin, a short stable natural nisin variant, displays selective antimicrobial activity against Listeria monocytogenes and employs dual mode of action to kill target bacterial strains.</title>
        <authorList>
            <person name="Wambui J."/>
            <person name="Stephan R."/>
            <person name="Kuipers O.P."/>
        </authorList>
    </citation>
    <scope>NUCLEOTIDE SEQUENCE [LARGE SCALE GENOMIC DNA]</scope>
    <source>
        <strain evidence="5 6">RC002</strain>
    </source>
</reference>
<dbReference type="InterPro" id="IPR018060">
    <property type="entry name" value="HTH_AraC"/>
</dbReference>
<dbReference type="PANTHER" id="PTHR43280">
    <property type="entry name" value="ARAC-FAMILY TRANSCRIPTIONAL REGULATOR"/>
    <property type="match status" value="1"/>
</dbReference>
<dbReference type="Gene3D" id="1.10.10.60">
    <property type="entry name" value="Homeodomain-like"/>
    <property type="match status" value="2"/>
</dbReference>
<gene>
    <name evidence="5" type="ORF">QOZ84_12105</name>
</gene>
<protein>
    <submittedName>
        <fullName evidence="5">AraC family transcriptional regulator</fullName>
    </submittedName>
</protein>
<dbReference type="PROSITE" id="PS01124">
    <property type="entry name" value="HTH_ARAC_FAMILY_2"/>
    <property type="match status" value="1"/>
</dbReference>
<dbReference type="EMBL" id="JASKYM010000006">
    <property type="protein sequence ID" value="MDK2564295.1"/>
    <property type="molecule type" value="Genomic_DNA"/>
</dbReference>
<keyword evidence="6" id="KW-1185">Reference proteome</keyword>
<comment type="caution">
    <text evidence="5">The sequence shown here is derived from an EMBL/GenBank/DDBJ whole genome shotgun (WGS) entry which is preliminary data.</text>
</comment>
<evidence type="ECO:0000313" key="5">
    <source>
        <dbReference type="EMBL" id="MDK2564295.1"/>
    </source>
</evidence>
<keyword evidence="2" id="KW-0238">DNA-binding</keyword>
<evidence type="ECO:0000256" key="1">
    <source>
        <dbReference type="ARBA" id="ARBA00023015"/>
    </source>
</evidence>
<dbReference type="CDD" id="cd02208">
    <property type="entry name" value="cupin_RmlC-like"/>
    <property type="match status" value="1"/>
</dbReference>
<dbReference type="InterPro" id="IPR020449">
    <property type="entry name" value="Tscrpt_reg_AraC-type_HTH"/>
</dbReference>
<name>A0ABT7EFM5_9FIRM</name>
<evidence type="ECO:0000256" key="2">
    <source>
        <dbReference type="ARBA" id="ARBA00023125"/>
    </source>
</evidence>
<dbReference type="PRINTS" id="PR00032">
    <property type="entry name" value="HTHARAC"/>
</dbReference>
<dbReference type="SUPFAM" id="SSF46689">
    <property type="entry name" value="Homeodomain-like"/>
    <property type="match status" value="2"/>
</dbReference>
<keyword evidence="3" id="KW-0804">Transcription</keyword>
<dbReference type="InterPro" id="IPR014710">
    <property type="entry name" value="RmlC-like_jellyroll"/>
</dbReference>
<dbReference type="InterPro" id="IPR009057">
    <property type="entry name" value="Homeodomain-like_sf"/>
</dbReference>
<dbReference type="InterPro" id="IPR037923">
    <property type="entry name" value="HTH-like"/>
</dbReference>
<organism evidence="5 6">
    <name type="scientific">Romboutsia sedimentorum</name>
    <dbReference type="NCBI Taxonomy" id="1368474"/>
    <lineage>
        <taxon>Bacteria</taxon>
        <taxon>Bacillati</taxon>
        <taxon>Bacillota</taxon>
        <taxon>Clostridia</taxon>
        <taxon>Peptostreptococcales</taxon>
        <taxon>Peptostreptococcaceae</taxon>
        <taxon>Romboutsia</taxon>
    </lineage>
</organism>
<dbReference type="PANTHER" id="PTHR43280:SF28">
    <property type="entry name" value="HTH-TYPE TRANSCRIPTIONAL ACTIVATOR RHAS"/>
    <property type="match status" value="1"/>
</dbReference>
<proteinExistence type="predicted"/>
<feature type="domain" description="HTH araC/xylS-type" evidence="4">
    <location>
        <begin position="196"/>
        <end position="294"/>
    </location>
</feature>